<dbReference type="RefSeq" id="XP_022318418.1">
    <property type="nucleotide sequence ID" value="XM_022462710.1"/>
</dbReference>
<organism evidence="4 5">
    <name type="scientific">Crassostrea virginica</name>
    <name type="common">Eastern oyster</name>
    <dbReference type="NCBI Taxonomy" id="6565"/>
    <lineage>
        <taxon>Eukaryota</taxon>
        <taxon>Metazoa</taxon>
        <taxon>Spiralia</taxon>
        <taxon>Lophotrochozoa</taxon>
        <taxon>Mollusca</taxon>
        <taxon>Bivalvia</taxon>
        <taxon>Autobranchia</taxon>
        <taxon>Pteriomorphia</taxon>
        <taxon>Ostreida</taxon>
        <taxon>Ostreoidea</taxon>
        <taxon>Ostreidae</taxon>
        <taxon>Crassostrea</taxon>
    </lineage>
</organism>
<sequence length="154" mass="17393">MSYVSMLRLLDRDNVNEGDSFQLTAAIQEYPLSGEGGVSVNFLAERPKLGVPSPNILFHFNPRPANRLILNSCVNGRWQQEHQVTGNDLDGMLLQTPFDLKIQILTVGDTESEFEVYINDVFLTTFRSPFPITNTMFIGFSPSIRISMPRLLLK</sequence>
<dbReference type="AlphaFoldDB" id="A0A8B8CRG9"/>
<evidence type="ECO:0000256" key="1">
    <source>
        <dbReference type="ARBA" id="ARBA00022734"/>
    </source>
</evidence>
<protein>
    <recommendedName>
        <fullName evidence="2">Galectin</fullName>
    </recommendedName>
</protein>
<dbReference type="InterPro" id="IPR013320">
    <property type="entry name" value="ConA-like_dom_sf"/>
</dbReference>
<gene>
    <name evidence="5" type="primary">LOC111121424</name>
</gene>
<evidence type="ECO:0000259" key="3">
    <source>
        <dbReference type="PROSITE" id="PS51304"/>
    </source>
</evidence>
<dbReference type="Pfam" id="PF00337">
    <property type="entry name" value="Gal-bind_lectin"/>
    <property type="match status" value="1"/>
</dbReference>
<dbReference type="KEGG" id="cvn:111121424"/>
<keyword evidence="4" id="KW-1185">Reference proteome</keyword>
<dbReference type="SUPFAM" id="SSF49899">
    <property type="entry name" value="Concanavalin A-like lectins/glucanases"/>
    <property type="match status" value="1"/>
</dbReference>
<dbReference type="InterPro" id="IPR001079">
    <property type="entry name" value="Galectin_CRD"/>
</dbReference>
<evidence type="ECO:0000256" key="2">
    <source>
        <dbReference type="RuleBase" id="RU102079"/>
    </source>
</evidence>
<name>A0A8B8CRG9_CRAVI</name>
<evidence type="ECO:0000313" key="5">
    <source>
        <dbReference type="RefSeq" id="XP_022318418.1"/>
    </source>
</evidence>
<feature type="domain" description="Galectin" evidence="3">
    <location>
        <begin position="7"/>
        <end position="152"/>
    </location>
</feature>
<dbReference type="GO" id="GO:0030246">
    <property type="term" value="F:carbohydrate binding"/>
    <property type="evidence" value="ECO:0007669"/>
    <property type="project" value="UniProtKB-UniRule"/>
</dbReference>
<dbReference type="SMART" id="SM00276">
    <property type="entry name" value="GLECT"/>
    <property type="match status" value="1"/>
</dbReference>
<accession>A0A8B8CRG9</accession>
<dbReference type="SMART" id="SM00908">
    <property type="entry name" value="Gal-bind_lectin"/>
    <property type="match status" value="1"/>
</dbReference>
<evidence type="ECO:0000313" key="4">
    <source>
        <dbReference type="Proteomes" id="UP000694844"/>
    </source>
</evidence>
<dbReference type="PROSITE" id="PS51304">
    <property type="entry name" value="GALECTIN"/>
    <property type="match status" value="1"/>
</dbReference>
<dbReference type="OrthoDB" id="6251307at2759"/>
<keyword evidence="1 2" id="KW-0430">Lectin</keyword>
<proteinExistence type="predicted"/>
<dbReference type="Gene3D" id="2.60.120.200">
    <property type="match status" value="1"/>
</dbReference>
<dbReference type="GeneID" id="111121424"/>
<reference evidence="5" key="1">
    <citation type="submission" date="2025-08" db="UniProtKB">
        <authorList>
            <consortium name="RefSeq"/>
        </authorList>
    </citation>
    <scope>IDENTIFICATION</scope>
    <source>
        <tissue evidence="5">Whole sample</tissue>
    </source>
</reference>
<dbReference type="Proteomes" id="UP000694844">
    <property type="component" value="Chromosome 2"/>
</dbReference>